<evidence type="ECO:0000313" key="2">
    <source>
        <dbReference type="Proteomes" id="UP000246715"/>
    </source>
</evidence>
<gene>
    <name evidence="1" type="primary">m661R</name>
    <name evidence="1" type="ORF">MT325_m661R</name>
</gene>
<evidence type="ECO:0000313" key="1">
    <source>
        <dbReference type="EMBL" id="ABT14215.1"/>
    </source>
</evidence>
<name>A7IV41_PBCVM</name>
<proteinExistence type="predicted"/>
<organism evidence="1 2">
    <name type="scientific">Paramecium bursaria Chlorella virus MT325</name>
    <name type="common">PBCV-MT325</name>
    <dbReference type="NCBI Taxonomy" id="346932"/>
    <lineage>
        <taxon>Viruses</taxon>
        <taxon>Varidnaviria</taxon>
        <taxon>Bamfordvirae</taxon>
        <taxon>Nucleocytoviricota</taxon>
        <taxon>Megaviricetes</taxon>
        <taxon>Algavirales</taxon>
        <taxon>Phycodnaviridae</taxon>
        <taxon>Chlorovirus</taxon>
        <taxon>Chlorovirus conductrix</taxon>
        <taxon>Paramecium bursaria Chlorella virus A1</taxon>
    </lineage>
</organism>
<protein>
    <submittedName>
        <fullName evidence="1">Uncharacterized protein m661R</fullName>
    </submittedName>
</protein>
<reference evidence="1 2" key="1">
    <citation type="journal article" date="2007" name="Virology">
        <title>Sequence and annotation of the 314-kb MT325 and the 321-kb FR483 viruses that infect Chlorella Pbi.</title>
        <authorList>
            <person name="Fitzgerald L.A."/>
            <person name="Graves M.V."/>
            <person name="Li X."/>
            <person name="Feldblyum T."/>
            <person name="Hartigan J."/>
            <person name="Van Etten J.L."/>
        </authorList>
    </citation>
    <scope>NUCLEOTIDE SEQUENCE [LARGE SCALE GENOMIC DNA]</scope>
    <source>
        <strain evidence="1 2">MT325</strain>
    </source>
</reference>
<organismHost>
    <name type="scientific">Paramecium bursaria</name>
    <dbReference type="NCBI Taxonomy" id="74790"/>
</organismHost>
<dbReference type="Proteomes" id="UP000246715">
    <property type="component" value="Segment"/>
</dbReference>
<dbReference type="EMBL" id="DQ491001">
    <property type="protein sequence ID" value="ABT14215.1"/>
    <property type="molecule type" value="Genomic_DNA"/>
</dbReference>
<sequence>MGIQTILHHLFLAVSKHLLGRALRLCVALHQVVQEGLLILLGLDAHGIRGAGGPVVHGHQENVHNVVTGPLETLDICLGLLLGGKHTTDLHCELGALLATVLWAHETD</sequence>
<accession>A7IV41</accession>